<accession>A0AA36D5M3</accession>
<dbReference type="PANTHER" id="PTHR22948:SF29">
    <property type="entry name" value="FI02030P-RELATED"/>
    <property type="match status" value="1"/>
</dbReference>
<protein>
    <recommendedName>
        <fullName evidence="2">Tudor domain-containing protein</fullName>
    </recommendedName>
</protein>
<dbReference type="InterPro" id="IPR035437">
    <property type="entry name" value="SNase_OB-fold_sf"/>
</dbReference>
<comment type="caution">
    <text evidence="3">The sequence shown here is derived from an EMBL/GenBank/DDBJ whole genome shotgun (WGS) entry which is preliminary data.</text>
</comment>
<dbReference type="Gene3D" id="2.40.50.90">
    <property type="match status" value="1"/>
</dbReference>
<proteinExistence type="predicted"/>
<dbReference type="Gene3D" id="2.30.30.140">
    <property type="match status" value="1"/>
</dbReference>
<feature type="region of interest" description="Disordered" evidence="1">
    <location>
        <begin position="1"/>
        <end position="20"/>
    </location>
</feature>
<evidence type="ECO:0000313" key="4">
    <source>
        <dbReference type="Proteomes" id="UP001177023"/>
    </source>
</evidence>
<dbReference type="SUPFAM" id="SSF63748">
    <property type="entry name" value="Tudor/PWWP/MBT"/>
    <property type="match status" value="2"/>
</dbReference>
<dbReference type="SMART" id="SM00333">
    <property type="entry name" value="TUDOR"/>
    <property type="match status" value="2"/>
</dbReference>
<dbReference type="EMBL" id="CATQJA010002662">
    <property type="protein sequence ID" value="CAJ0581156.1"/>
    <property type="molecule type" value="Genomic_DNA"/>
</dbReference>
<dbReference type="InterPro" id="IPR050621">
    <property type="entry name" value="Tudor_domain_containing"/>
</dbReference>
<evidence type="ECO:0000256" key="1">
    <source>
        <dbReference type="SAM" id="MobiDB-lite"/>
    </source>
</evidence>
<dbReference type="Pfam" id="PF00567">
    <property type="entry name" value="TUDOR"/>
    <property type="match status" value="2"/>
</dbReference>
<dbReference type="Proteomes" id="UP001177023">
    <property type="component" value="Unassembled WGS sequence"/>
</dbReference>
<evidence type="ECO:0000259" key="2">
    <source>
        <dbReference type="SMART" id="SM00333"/>
    </source>
</evidence>
<feature type="region of interest" description="Disordered" evidence="1">
    <location>
        <begin position="126"/>
        <end position="146"/>
    </location>
</feature>
<feature type="region of interest" description="Disordered" evidence="1">
    <location>
        <begin position="335"/>
        <end position="360"/>
    </location>
</feature>
<gene>
    <name evidence="3" type="ORF">MSPICULIGERA_LOCUS19323</name>
</gene>
<feature type="non-terminal residue" evidence="3">
    <location>
        <position position="594"/>
    </location>
</feature>
<dbReference type="AlphaFoldDB" id="A0AA36D5M3"/>
<evidence type="ECO:0000313" key="3">
    <source>
        <dbReference type="EMBL" id="CAJ0581156.1"/>
    </source>
</evidence>
<dbReference type="InterPro" id="IPR002999">
    <property type="entry name" value="Tudor"/>
</dbReference>
<dbReference type="PANTHER" id="PTHR22948">
    <property type="entry name" value="TUDOR DOMAIN CONTAINING PROTEIN"/>
    <property type="match status" value="1"/>
</dbReference>
<name>A0AA36D5M3_9BILA</name>
<reference evidence="3" key="1">
    <citation type="submission" date="2023-06" db="EMBL/GenBank/DDBJ databases">
        <authorList>
            <person name="Delattre M."/>
        </authorList>
    </citation>
    <scope>NUCLEOTIDE SEQUENCE</scope>
    <source>
        <strain evidence="3">AF72</strain>
    </source>
</reference>
<feature type="compositionally biased region" description="Basic and acidic residues" evidence="1">
    <location>
        <begin position="335"/>
        <end position="345"/>
    </location>
</feature>
<organism evidence="3 4">
    <name type="scientific">Mesorhabditis spiculigera</name>
    <dbReference type="NCBI Taxonomy" id="96644"/>
    <lineage>
        <taxon>Eukaryota</taxon>
        <taxon>Metazoa</taxon>
        <taxon>Ecdysozoa</taxon>
        <taxon>Nematoda</taxon>
        <taxon>Chromadorea</taxon>
        <taxon>Rhabditida</taxon>
        <taxon>Rhabditina</taxon>
        <taxon>Rhabditomorpha</taxon>
        <taxon>Rhabditoidea</taxon>
        <taxon>Rhabditidae</taxon>
        <taxon>Mesorhabditinae</taxon>
        <taxon>Mesorhabditis</taxon>
    </lineage>
</organism>
<feature type="domain" description="Tudor" evidence="2">
    <location>
        <begin position="211"/>
        <end position="268"/>
    </location>
</feature>
<feature type="domain" description="Tudor" evidence="2">
    <location>
        <begin position="434"/>
        <end position="492"/>
    </location>
</feature>
<feature type="compositionally biased region" description="Polar residues" evidence="1">
    <location>
        <begin position="346"/>
        <end position="355"/>
    </location>
</feature>
<dbReference type="GO" id="GO:0005737">
    <property type="term" value="C:cytoplasm"/>
    <property type="evidence" value="ECO:0007669"/>
    <property type="project" value="UniProtKB-ARBA"/>
</dbReference>
<sequence length="594" mass="65830">MAAPGRPFEPLMPSTIFDRDPDMDISEEMEEIREVLYALIKSHFPMGVSSAHLAEKYHEEYVATGMGRELPPEWLEQVMAAEEFETQIRGPLTILFVRLSNTSSFRRPHIPVTNMRIIASGKETANYPLESEKPSPPLPSARKSPRDIATQLESSVLDNQWVLPMKVHISHINSPNDFYIISSDPKRQDELRGQLNDYYQKNDEGTRVELHEVCVNGAYAVVDENGDWHRVIILSCESGGMAKCSFVDNGRSLTVPVDKIRFLSCPQMVTSSLAARCSLDIPQDHAQAKTDAFKKMVTDAGAPIIVKAALIENVKSLRTIKLTLLDDKNVKDALLKSGSTEKENRSPPSSQPGTRPTSTTSLSLTAPLLNFVDDPEIQPMSVQEMPATTFYSHALFAAGPADISMRQTSMDPMPDYMYEKLAEECSLPAAALVDSPVPGSFYGAFIEERWERVICVRGSKVDPASFCVYLVDVGAFHYVRGEAMRRLNAKTPFKKMLMFKAKVAGIVPIGGADVWSREAHLATREFFEASLGEHVEVTPISFPKTPRTAETKTAWNKWKQLNAPTVPVVEARISVAGRDLADWLMGCGLAVPAV</sequence>
<keyword evidence="4" id="KW-1185">Reference proteome</keyword>